<dbReference type="Proteomes" id="UP001320544">
    <property type="component" value="Chromosome"/>
</dbReference>
<sequence>MPCLATPKIDYGPLYTALSELSRIQRIDYRSIATATGVPFKKIVCLMNLRHAPNLNSVELVNLARFAEVPLSEVSGSARREGDRHD</sequence>
<dbReference type="RefSeq" id="WP_244411362.1">
    <property type="nucleotide sequence ID" value="NZ_AP025564.1"/>
</dbReference>
<accession>A0ABM7WF25</accession>
<organism evidence="1 2">
    <name type="scientific">Raoultibacter timonensis</name>
    <dbReference type="NCBI Taxonomy" id="1907662"/>
    <lineage>
        <taxon>Bacteria</taxon>
        <taxon>Bacillati</taxon>
        <taxon>Actinomycetota</taxon>
        <taxon>Coriobacteriia</taxon>
        <taxon>Eggerthellales</taxon>
        <taxon>Eggerthellaceae</taxon>
        <taxon>Raoultibacter</taxon>
    </lineage>
</organism>
<evidence type="ECO:0000313" key="2">
    <source>
        <dbReference type="Proteomes" id="UP001320544"/>
    </source>
</evidence>
<dbReference type="EMBL" id="AP025564">
    <property type="protein sequence ID" value="BDE94835.1"/>
    <property type="molecule type" value="Genomic_DNA"/>
</dbReference>
<keyword evidence="2" id="KW-1185">Reference proteome</keyword>
<evidence type="ECO:0000313" key="1">
    <source>
        <dbReference type="EMBL" id="BDE94835.1"/>
    </source>
</evidence>
<proteinExistence type="predicted"/>
<evidence type="ECO:0008006" key="3">
    <source>
        <dbReference type="Google" id="ProtNLM"/>
    </source>
</evidence>
<gene>
    <name evidence="1" type="ORF">CE91St30_01680</name>
</gene>
<name>A0ABM7WF25_9ACTN</name>
<reference evidence="1 2" key="1">
    <citation type="submission" date="2022-01" db="EMBL/GenBank/DDBJ databases">
        <title>Novel bile acid biosynthetic pathways are enriched in the microbiome of centenarians.</title>
        <authorList>
            <person name="Sato Y."/>
            <person name="Atarashi K."/>
            <person name="Plichta R.D."/>
            <person name="Arai Y."/>
            <person name="Sasajima S."/>
            <person name="Kearney M.S."/>
            <person name="Suda W."/>
            <person name="Takeshita K."/>
            <person name="Sasaki T."/>
            <person name="Okamoto S."/>
            <person name="Skelly N.A."/>
            <person name="Okamura Y."/>
            <person name="Vlamakis H."/>
            <person name="Li Y."/>
            <person name="Tanoue T."/>
            <person name="Takei H."/>
            <person name="Nittono H."/>
            <person name="Narushima S."/>
            <person name="Irie J."/>
            <person name="Itoh H."/>
            <person name="Moriya K."/>
            <person name="Sugiura Y."/>
            <person name="Suematsu M."/>
            <person name="Moritoki N."/>
            <person name="Shibata S."/>
            <person name="Littman R.D."/>
            <person name="Fischbach A.M."/>
            <person name="Uwamino Y."/>
            <person name="Inoue T."/>
            <person name="Honda A."/>
            <person name="Hattori M."/>
            <person name="Murai T."/>
            <person name="Xavier J.R."/>
            <person name="Hirose N."/>
            <person name="Honda K."/>
        </authorList>
    </citation>
    <scope>NUCLEOTIDE SEQUENCE [LARGE SCALE GENOMIC DNA]</scope>
    <source>
        <strain evidence="1 2">CE91-St30</strain>
    </source>
</reference>
<protein>
    <recommendedName>
        <fullName evidence="3">HTH cro/C1-type domain-containing protein</fullName>
    </recommendedName>
</protein>